<feature type="disulfide bond" evidence="13">
    <location>
        <begin position="544"/>
        <end position="553"/>
    </location>
</feature>
<feature type="disulfide bond" evidence="13">
    <location>
        <begin position="897"/>
        <end position="906"/>
    </location>
</feature>
<evidence type="ECO:0000259" key="19">
    <source>
        <dbReference type="PROSITE" id="PS51117"/>
    </source>
</evidence>
<feature type="region of interest" description="Disordered" evidence="15">
    <location>
        <begin position="40"/>
        <end position="59"/>
    </location>
</feature>
<dbReference type="InterPro" id="IPR056863">
    <property type="entry name" value="LMN_ATRN_NET-like_EGF"/>
</dbReference>
<dbReference type="FunFam" id="2.10.25.10:FF:000135">
    <property type="entry name" value="Laminin subunit beta 4"/>
    <property type="match status" value="2"/>
</dbReference>
<evidence type="ECO:0000313" key="20">
    <source>
        <dbReference type="RefSeq" id="XP_028142007.1"/>
    </source>
</evidence>
<evidence type="ECO:0000256" key="3">
    <source>
        <dbReference type="ARBA" id="ARBA00022530"/>
    </source>
</evidence>
<dbReference type="InterPro" id="IPR050440">
    <property type="entry name" value="Laminin/Netrin_ECM"/>
</dbReference>
<keyword evidence="4" id="KW-0597">Phosphoprotein</keyword>
<feature type="domain" description="Laminin EGF-like" evidence="17">
    <location>
        <begin position="876"/>
        <end position="921"/>
    </location>
</feature>
<dbReference type="PROSITE" id="PS51117">
    <property type="entry name" value="LAMININ_NTER"/>
    <property type="match status" value="1"/>
</dbReference>
<comment type="subcellular location">
    <subcellularLocation>
        <location evidence="1">Secreted</location>
        <location evidence="1">Extracellular space</location>
        <location evidence="1">Extracellular matrix</location>
        <location evidence="1">Basement membrane</location>
    </subcellularLocation>
</comment>
<feature type="disulfide bond" evidence="13">
    <location>
        <begin position="878"/>
        <end position="895"/>
    </location>
</feature>
<feature type="domain" description="Laminin EGF-like" evidence="17">
    <location>
        <begin position="522"/>
        <end position="572"/>
    </location>
</feature>
<feature type="coiled-coil region" evidence="14">
    <location>
        <begin position="1724"/>
        <end position="1758"/>
    </location>
</feature>
<keyword evidence="5 16" id="KW-0732">Signal</keyword>
<reference evidence="20 21" key="1">
    <citation type="submission" date="2025-04" db="UniProtKB">
        <authorList>
            <consortium name="RefSeq"/>
        </authorList>
    </citation>
    <scope>IDENTIFICATION</scope>
    <source>
        <tissue evidence="20 21">Whole insect</tissue>
    </source>
</reference>
<feature type="domain" description="Laminin EGF-like" evidence="17">
    <location>
        <begin position="1134"/>
        <end position="1181"/>
    </location>
</feature>
<keyword evidence="12 13" id="KW-0424">Laminin EGF-like domain</keyword>
<feature type="disulfide bond" evidence="13">
    <location>
        <begin position="849"/>
        <end position="858"/>
    </location>
</feature>
<feature type="disulfide bond" evidence="13">
    <location>
        <begin position="556"/>
        <end position="570"/>
    </location>
</feature>
<dbReference type="Pfam" id="PF24973">
    <property type="entry name" value="EGF_LMN_ATRN"/>
    <property type="match status" value="2"/>
</dbReference>
<feature type="disulfide bond" evidence="13">
    <location>
        <begin position="1155"/>
        <end position="1164"/>
    </location>
</feature>
<comment type="caution">
    <text evidence="13">Lacks conserved residue(s) required for the propagation of feature annotation.</text>
</comment>
<keyword evidence="9 14" id="KW-0175">Coiled coil</keyword>
<dbReference type="PANTHER" id="PTHR10574">
    <property type="entry name" value="NETRIN/LAMININ-RELATED"/>
    <property type="match status" value="1"/>
</dbReference>
<dbReference type="GO" id="GO:0030054">
    <property type="term" value="C:cell junction"/>
    <property type="evidence" value="ECO:0007669"/>
    <property type="project" value="UniProtKB-ARBA"/>
</dbReference>
<organism evidence="20">
    <name type="scientific">Diabrotica virgifera virgifera</name>
    <name type="common">western corn rootworm</name>
    <dbReference type="NCBI Taxonomy" id="50390"/>
    <lineage>
        <taxon>Eukaryota</taxon>
        <taxon>Metazoa</taxon>
        <taxon>Ecdysozoa</taxon>
        <taxon>Arthropoda</taxon>
        <taxon>Hexapoda</taxon>
        <taxon>Insecta</taxon>
        <taxon>Pterygota</taxon>
        <taxon>Neoptera</taxon>
        <taxon>Endopterygota</taxon>
        <taxon>Coleoptera</taxon>
        <taxon>Polyphaga</taxon>
        <taxon>Cucujiformia</taxon>
        <taxon>Chrysomeloidea</taxon>
        <taxon>Chrysomelidae</taxon>
        <taxon>Galerucinae</taxon>
        <taxon>Diabroticina</taxon>
        <taxon>Diabroticites</taxon>
        <taxon>Diabrotica</taxon>
    </lineage>
</organism>
<keyword evidence="11" id="KW-0325">Glycoprotein</keyword>
<dbReference type="Gene3D" id="2.10.25.10">
    <property type="entry name" value="Laminin"/>
    <property type="match status" value="9"/>
</dbReference>
<dbReference type="FunFam" id="2.10.25.10:FF:000065">
    <property type="entry name" value="Laminin subunit beta 1"/>
    <property type="match status" value="1"/>
</dbReference>
<evidence type="ECO:0000259" key="18">
    <source>
        <dbReference type="PROSITE" id="PS51116"/>
    </source>
</evidence>
<evidence type="ECO:0000256" key="10">
    <source>
        <dbReference type="ARBA" id="ARBA00023157"/>
    </source>
</evidence>
<evidence type="ECO:0000256" key="14">
    <source>
        <dbReference type="SAM" id="Coils"/>
    </source>
</evidence>
<feature type="disulfide bond" evidence="13">
    <location>
        <begin position="830"/>
        <end position="847"/>
    </location>
</feature>
<keyword evidence="3" id="KW-0272">Extracellular matrix</keyword>
<dbReference type="PROSITE" id="PS50027">
    <property type="entry name" value="EGF_LAM_2"/>
    <property type="match status" value="10"/>
</dbReference>
<dbReference type="FunFam" id="2.10.25.10:FF:000224">
    <property type="entry name" value="Usherin"/>
    <property type="match status" value="1"/>
</dbReference>
<feature type="coiled-coil region" evidence="14">
    <location>
        <begin position="1263"/>
        <end position="1444"/>
    </location>
</feature>
<feature type="signal peptide" evidence="16">
    <location>
        <begin position="1"/>
        <end position="20"/>
    </location>
</feature>
<dbReference type="FunFam" id="2.10.25.10:FF:000138">
    <property type="entry name" value="Laminin subunit beta 1"/>
    <property type="match status" value="1"/>
</dbReference>
<accession>A0A6P7G4U4</accession>
<keyword evidence="7" id="KW-0084">Basement membrane</keyword>
<dbReference type="FunFam" id="2.170.300.10:FF:000004">
    <property type="entry name" value="Laminin subunit beta 1"/>
    <property type="match status" value="1"/>
</dbReference>
<feature type="disulfide bond" evidence="13">
    <location>
        <begin position="492"/>
        <end position="501"/>
    </location>
</feature>
<feature type="disulfide bond" evidence="13">
    <location>
        <begin position="1136"/>
        <end position="1153"/>
    </location>
</feature>
<protein>
    <submittedName>
        <fullName evidence="20 21">Laminin subunit beta-1 isoform X1</fullName>
    </submittedName>
</protein>
<evidence type="ECO:0000256" key="7">
    <source>
        <dbReference type="ARBA" id="ARBA00022869"/>
    </source>
</evidence>
<evidence type="ECO:0000256" key="5">
    <source>
        <dbReference type="ARBA" id="ARBA00022729"/>
    </source>
</evidence>
<dbReference type="CDD" id="cd00055">
    <property type="entry name" value="EGF_Lam"/>
    <property type="match status" value="13"/>
</dbReference>
<dbReference type="InterPro" id="IPR013015">
    <property type="entry name" value="Laminin_IV_B"/>
</dbReference>
<feature type="disulfide bond" evidence="13">
    <location>
        <begin position="1184"/>
        <end position="1201"/>
    </location>
</feature>
<feature type="disulfide bond" evidence="13">
    <location>
        <begin position="1134"/>
        <end position="1146"/>
    </location>
</feature>
<dbReference type="RefSeq" id="XP_028142008.1">
    <property type="nucleotide sequence ID" value="XM_028286207.1"/>
</dbReference>
<dbReference type="PRINTS" id="PR00011">
    <property type="entry name" value="EGFLAMININ"/>
</dbReference>
<evidence type="ECO:0000256" key="15">
    <source>
        <dbReference type="SAM" id="MobiDB-lite"/>
    </source>
</evidence>
<evidence type="ECO:0000256" key="6">
    <source>
        <dbReference type="ARBA" id="ARBA00022737"/>
    </source>
</evidence>
<feature type="domain" description="Laminin EGF-like" evidence="17">
    <location>
        <begin position="922"/>
        <end position="971"/>
    </location>
</feature>
<feature type="disulfide bond" evidence="13">
    <location>
        <begin position="1182"/>
        <end position="1194"/>
    </location>
</feature>
<evidence type="ECO:0000256" key="11">
    <source>
        <dbReference type="ARBA" id="ARBA00023180"/>
    </source>
</evidence>
<evidence type="ECO:0000256" key="8">
    <source>
        <dbReference type="ARBA" id="ARBA00022889"/>
    </source>
</evidence>
<feature type="domain" description="Laminin EGF-like" evidence="17">
    <location>
        <begin position="399"/>
        <end position="461"/>
    </location>
</feature>
<dbReference type="GO" id="GO:0007409">
    <property type="term" value="P:axonogenesis"/>
    <property type="evidence" value="ECO:0007669"/>
    <property type="project" value="TreeGrafter"/>
</dbReference>
<feature type="disulfide bond" evidence="13">
    <location>
        <begin position="828"/>
        <end position="840"/>
    </location>
</feature>
<gene>
    <name evidence="20 21" type="primary">LOC114335923</name>
</gene>
<keyword evidence="2" id="KW-0964">Secreted</keyword>
<feature type="domain" description="Laminin EGF-like" evidence="17">
    <location>
        <begin position="336"/>
        <end position="398"/>
    </location>
</feature>
<dbReference type="FunFam" id="2.10.25.10:FF:000011">
    <property type="entry name" value="Cadherin EGF LAG seven-pass G-type receptor"/>
    <property type="match status" value="2"/>
</dbReference>
<dbReference type="PANTHER" id="PTHR10574:SF375">
    <property type="entry name" value="LAMININ SUBUNIT BETA-1"/>
    <property type="match status" value="1"/>
</dbReference>
<dbReference type="FunFam" id="2.10.25.10:FF:000084">
    <property type="entry name" value="Laminin subunit alpha 3"/>
    <property type="match status" value="1"/>
</dbReference>
<feature type="domain" description="Laminin EGF-like" evidence="17">
    <location>
        <begin position="1083"/>
        <end position="1133"/>
    </location>
</feature>
<dbReference type="SMART" id="SM00181">
    <property type="entry name" value="EGF"/>
    <property type="match status" value="7"/>
</dbReference>
<dbReference type="InterPro" id="IPR000742">
    <property type="entry name" value="EGF"/>
</dbReference>
<dbReference type="Gene3D" id="2.60.120.260">
    <property type="entry name" value="Galactose-binding domain-like"/>
    <property type="match status" value="1"/>
</dbReference>
<feature type="chain" id="PRO_5044650994" evidence="16">
    <location>
        <begin position="21"/>
        <end position="1824"/>
    </location>
</feature>
<dbReference type="FunFam" id="2.10.25.10:FF:000145">
    <property type="entry name" value="Laminin subunit beta 1"/>
    <property type="match status" value="1"/>
</dbReference>
<evidence type="ECO:0000313" key="21">
    <source>
        <dbReference type="RefSeq" id="XP_028142008.1"/>
    </source>
</evidence>
<feature type="disulfide bond" evidence="13">
    <location>
        <begin position="1106"/>
        <end position="1115"/>
    </location>
</feature>
<name>A0A6P7G4U4_DIAVI</name>
<dbReference type="PROSITE" id="PS51116">
    <property type="entry name" value="LAMININ_IVB"/>
    <property type="match status" value="1"/>
</dbReference>
<dbReference type="SMART" id="SM00180">
    <property type="entry name" value="EGF_Lam"/>
    <property type="match status" value="13"/>
</dbReference>
<dbReference type="FunFam" id="2.10.25.10:FF:000130">
    <property type="entry name" value="Laminin subunit beta 1"/>
    <property type="match status" value="1"/>
</dbReference>
<keyword evidence="8" id="KW-0130">Cell adhesion</keyword>
<feature type="disulfide bond" evidence="13">
    <location>
        <begin position="429"/>
        <end position="438"/>
    </location>
</feature>
<dbReference type="GO" id="GO:0032991">
    <property type="term" value="C:protein-containing complex"/>
    <property type="evidence" value="ECO:0007669"/>
    <property type="project" value="UniProtKB-ARBA"/>
</dbReference>
<dbReference type="RefSeq" id="XP_028142007.1">
    <property type="nucleotide sequence ID" value="XM_028286206.1"/>
</dbReference>
<proteinExistence type="predicted"/>
<keyword evidence="10 13" id="KW-1015">Disulfide bond</keyword>
<dbReference type="GO" id="GO:0007155">
    <property type="term" value="P:cell adhesion"/>
    <property type="evidence" value="ECO:0007669"/>
    <property type="project" value="UniProtKB-KW"/>
</dbReference>
<feature type="disulfide bond" evidence="13">
    <location>
        <begin position="364"/>
        <end position="373"/>
    </location>
</feature>
<evidence type="ECO:0000256" key="13">
    <source>
        <dbReference type="PROSITE-ProRule" id="PRU00460"/>
    </source>
</evidence>
<feature type="domain" description="Laminin IV type B" evidence="18">
    <location>
        <begin position="612"/>
        <end position="822"/>
    </location>
</feature>
<dbReference type="SMART" id="SM00136">
    <property type="entry name" value="LamNT"/>
    <property type="match status" value="1"/>
</dbReference>
<evidence type="ECO:0000256" key="4">
    <source>
        <dbReference type="ARBA" id="ARBA00022553"/>
    </source>
</evidence>
<evidence type="ECO:0000259" key="17">
    <source>
        <dbReference type="PROSITE" id="PS50027"/>
    </source>
</evidence>
<dbReference type="Gene3D" id="2.170.300.10">
    <property type="entry name" value="Tie2 ligand-binding domain superfamily"/>
    <property type="match status" value="2"/>
</dbReference>
<dbReference type="FunFam" id="2.60.120.260:FF:000010">
    <property type="entry name" value="Laminin subunit beta 1"/>
    <property type="match status" value="1"/>
</dbReference>
<evidence type="ECO:0000256" key="9">
    <source>
        <dbReference type="ARBA" id="ARBA00023054"/>
    </source>
</evidence>
<dbReference type="GO" id="GO:0009887">
    <property type="term" value="P:animal organ morphogenesis"/>
    <property type="evidence" value="ECO:0007669"/>
    <property type="project" value="TreeGrafter"/>
</dbReference>
<feature type="disulfide bond" evidence="13">
    <location>
        <begin position="876"/>
        <end position="888"/>
    </location>
</feature>
<dbReference type="SUPFAM" id="SSF57196">
    <property type="entry name" value="EGF/Laminin"/>
    <property type="match status" value="13"/>
</dbReference>
<feature type="domain" description="Laminin EGF-like" evidence="17">
    <location>
        <begin position="828"/>
        <end position="875"/>
    </location>
</feature>
<dbReference type="GO" id="GO:0005604">
    <property type="term" value="C:basement membrane"/>
    <property type="evidence" value="ECO:0007669"/>
    <property type="project" value="UniProtKB-SubCell"/>
</dbReference>
<evidence type="ECO:0000256" key="12">
    <source>
        <dbReference type="ARBA" id="ARBA00023292"/>
    </source>
</evidence>
<feature type="domain" description="Laminin EGF-like" evidence="17">
    <location>
        <begin position="1182"/>
        <end position="1228"/>
    </location>
</feature>
<evidence type="ECO:0000256" key="1">
    <source>
        <dbReference type="ARBA" id="ARBA00004302"/>
    </source>
</evidence>
<feature type="domain" description="Laminin N-terminal" evidence="19">
    <location>
        <begin position="95"/>
        <end position="335"/>
    </location>
</feature>
<dbReference type="FunFam" id="2.10.25.10:FF:000280">
    <property type="entry name" value="Laminin subunit beta 4"/>
    <property type="match status" value="1"/>
</dbReference>
<dbReference type="FunFam" id="2.170.300.10:FF:000001">
    <property type="entry name" value="Laminin subunit beta-1"/>
    <property type="match status" value="1"/>
</dbReference>
<dbReference type="Pfam" id="PF21199">
    <property type="entry name" value="LAMININ_IV_B"/>
    <property type="match status" value="1"/>
</dbReference>
<feature type="disulfide bond" evidence="13">
    <location>
        <begin position="1203"/>
        <end position="1212"/>
    </location>
</feature>
<dbReference type="Pfam" id="PF00055">
    <property type="entry name" value="Laminin_N"/>
    <property type="match status" value="1"/>
</dbReference>
<dbReference type="PROSITE" id="PS01248">
    <property type="entry name" value="EGF_LAM_1"/>
    <property type="match status" value="5"/>
</dbReference>
<keyword evidence="6" id="KW-0677">Repeat</keyword>
<sequence length="1824" mass="204948">MKMYQFSFAFWLLLIQITSRIREFNGEYIGARQRIFHPSRESYIQRGDQSPPPDLDYGDSRHFQDIYQSPDIYRNRRPGHSHKQGYEPKKLHPCEQSSCYPATGNLLIGRESQLYASSTCGVHGQQRYCIVSHLDAERKKCFWCDSRPSPKPNPSLNHNISNIVYRLFPGTRHKSWWQSENGKEKVYIQLDLEAEFHFTHLIITFKTFRPAAMLIERSFDHKKTWQVYRYFAANCTESFPGVKEGTAQEITDVVCESRYSGVAPSTDGEIIYRVLPPNLPIDNPYSEQVQGLLKITNLRINFTKLHTLGDDLLDRREEIQEKYYYAITDWVVRGSCSCYGHANRCLPLPGIDPKPDMVHGRCECTHNTKGRNCEKCEDFFNDLPWRPAIGKQTNACKRCNCNNHATSCHFDSALYESTGHVSGGVCDGCQHNTMGPNCELCKPFYYRDPQRDIQDPEVCRPCDCDPRGALDGGICDSVTDPVNNLIAGFCHCKENVEGRRCDVCKNGFWNFTEENPLGCQNCTCDTFGTIGNQGCNVDNGECTCKRYVTGRNCNQCLLQYWGLSDKPDGCQQCDCDPGGSYDNFCDVISGQCKCRDHMTGRTCDTPKQQYFTASLDFLLYEAEAAKSNGQVVIREPYRDGRPNTWTGTGFGKTFQGGFLEFVIDDIKTSMNYDIVVRYEPTSSESWEEVVVRIERPDRVSEGPCQNINPRDDMKLVQLPATSKSVVVYPPACLEAGKTYKIILEFRRSNVQKEIPTASVLIDSIVLVPRIDDIPFFQGSAAADFRRQEYERYHCNDPSYFGKEADIPEICQKYRASIGAYVFNGAFSCQCDPHGSVSKLCDRNGGFCTCRPNVVGRRCDRCAPGTFGFSPEGCKSCDCNSIGALDNFCNVTTGQCKCRANNYGRECDQCRIGSWNFPNCERCDCNGHADICESKTGVCVNCRDNTQGEHCEYCIDGFYGDPRIDVDIACRPCPCPGHLGSNHSFADRCMLDVISKDVICECQEGYSGARCDVCSDNYYGNPEVPGGKCQPCECSDKIDLLAPGNCDPHTGKCLRCLHDTTGDHCEMCRSGFFRYSDDRICEECVCHILGTNSSAGHCDPTNGQCHCLPNVSGLRCDACIANHWKIASGEGCEACACDPLGSLSPQCNEFDGQCHCRPEFGGRQCNECTPRSYGDPKVQCFKCDCNLRGSKTEQCNMQTGTCVCLPGVGGYKCDTCARGYIGGVPDCISCGECFDNWDRILMEAKNQTLEIIERAGDIKKIGATGAYTKEFDEMQNQLDEIEQLLNNTDEVDVDEIENELQMLRNRINITENDKLNKLDDQLDDNKQLVLLKEVTLNDLNNSLNALKQKIKDLENNGTKLQEANVQGALSLIGQAKEKADKALQKADNSQEDVKYAETQCTATANFINNTEKLYKKQSEDNENEISNISNKLDQLNSQIPELNNLVCDGRGDPCDAICGGADCDNGCGNSITCANGAKQQAATAIRNANDTEIALRNKESAANDFIRNVSQINTNDTRNLAKDTLDKIFLELTNANKSLKEMSDMRNEMMEFMNQNKSKPADIKKLAEEILKKNVEKTPEEVRELAENIKNAIDRLTNTDYIIEDTKLDLAKVNELKEHAKYAKTNATKLLKEAEDVNDVLNKTQDAQKEAESAIDKAWNDYRVVEDILYMIGNKTESAQDLTTHIDTDIRGLKNKLTDLQRNITDNGIFANRVIEESVNIKQNAQKTREESAVLQEKYNKATNELDQKLNNVKATKERASDLFKKSINLVAKVTKTQEDIQKLEDSGQLLELKTLEDTLQGLIKKMNDYTARLEGKMQYYKNCN</sequence>
<evidence type="ECO:0000256" key="2">
    <source>
        <dbReference type="ARBA" id="ARBA00022525"/>
    </source>
</evidence>
<dbReference type="GO" id="GO:0009888">
    <property type="term" value="P:tissue development"/>
    <property type="evidence" value="ECO:0007669"/>
    <property type="project" value="TreeGrafter"/>
</dbReference>
<feature type="disulfide bond" evidence="13">
    <location>
        <begin position="941"/>
        <end position="950"/>
    </location>
</feature>
<dbReference type="InterPro" id="IPR008211">
    <property type="entry name" value="Laminin_N"/>
</dbReference>
<feature type="domain" description="Laminin EGF-like" evidence="17">
    <location>
        <begin position="462"/>
        <end position="521"/>
    </location>
</feature>
<dbReference type="Pfam" id="PF00053">
    <property type="entry name" value="EGF_laminin"/>
    <property type="match status" value="11"/>
</dbReference>
<dbReference type="InterPro" id="IPR002049">
    <property type="entry name" value="LE_dom"/>
</dbReference>
<evidence type="ECO:0000256" key="16">
    <source>
        <dbReference type="SAM" id="SignalP"/>
    </source>
</evidence>